<organism evidence="1">
    <name type="scientific">Brugia malayi</name>
    <name type="common">Filarial nematode worm</name>
    <dbReference type="NCBI Taxonomy" id="6279"/>
    <lineage>
        <taxon>Eukaryota</taxon>
        <taxon>Metazoa</taxon>
        <taxon>Ecdysozoa</taxon>
        <taxon>Nematoda</taxon>
        <taxon>Chromadorea</taxon>
        <taxon>Rhabditida</taxon>
        <taxon>Spirurina</taxon>
        <taxon>Spiruromorpha</taxon>
        <taxon>Filarioidea</taxon>
        <taxon>Onchocercidae</taxon>
        <taxon>Brugia</taxon>
    </lineage>
</organism>
<accession>A0A0J9Y0H0</accession>
<dbReference type="AlphaFoldDB" id="A0A0J9Y0H0"/>
<reference evidence="1" key="1">
    <citation type="journal article" date="2007" name="Science">
        <title>Draft genome of the filarial nematode parasite Brugia malayi.</title>
        <authorList>
            <person name="Ghedin E."/>
            <person name="Wang S."/>
            <person name="Spiro D."/>
            <person name="Caler E."/>
            <person name="Zhao Q."/>
            <person name="Crabtree J."/>
            <person name="Allen J.E."/>
            <person name="Delcher A.L."/>
            <person name="Guiliano D.B."/>
            <person name="Miranda-Saavedra D."/>
            <person name="Angiuoli S.V."/>
            <person name="Creasy T."/>
            <person name="Amedeo P."/>
            <person name="Haas B."/>
            <person name="El-Sayed N.M."/>
            <person name="Wortman J.R."/>
            <person name="Feldblyum T."/>
            <person name="Tallon L."/>
            <person name="Schatz M."/>
            <person name="Shumway M."/>
            <person name="Koo H."/>
            <person name="Salzberg S.L."/>
            <person name="Schobel S."/>
            <person name="Pertea M."/>
            <person name="Pop M."/>
            <person name="White O."/>
            <person name="Barton G.J."/>
            <person name="Carlow C.K."/>
            <person name="Crawford M.J."/>
            <person name="Daub J."/>
            <person name="Dimmic M.W."/>
            <person name="Estes C.F."/>
            <person name="Foster J.M."/>
            <person name="Ganatra M."/>
            <person name="Gregory W.F."/>
            <person name="Johnson N.M."/>
            <person name="Jin J."/>
            <person name="Komuniecki R."/>
            <person name="Korf I."/>
            <person name="Kumar S."/>
            <person name="Laney S."/>
            <person name="Li B.W."/>
            <person name="Li W."/>
            <person name="Lindblom T.H."/>
            <person name="Lustigman S."/>
            <person name="Ma D."/>
            <person name="Maina C.V."/>
            <person name="Martin D.M."/>
            <person name="McCarter J.P."/>
            <person name="McReynolds L."/>
            <person name="Mitreva M."/>
            <person name="Nutman T.B."/>
            <person name="Parkinson J."/>
            <person name="Peregrin-Alvarez J.M."/>
            <person name="Poole C."/>
            <person name="Ren Q."/>
            <person name="Saunders L."/>
            <person name="Sluder A.E."/>
            <person name="Smith K."/>
            <person name="Stanke M."/>
            <person name="Unnasch T.R."/>
            <person name="Ware J."/>
            <person name="Wei A.D."/>
            <person name="Weil G."/>
            <person name="Williams D.J."/>
            <person name="Zhang Y."/>
            <person name="Williams S.A."/>
            <person name="Fraser-Liggett C."/>
            <person name="Slatko B."/>
            <person name="Blaxter M.L."/>
            <person name="Scott A.L."/>
        </authorList>
    </citation>
    <scope>NUCLEOTIDE SEQUENCE</scope>
    <source>
        <strain evidence="1">FR3</strain>
    </source>
</reference>
<evidence type="ECO:0000313" key="1">
    <source>
        <dbReference type="EMBL" id="CDP99144.1"/>
    </source>
</evidence>
<dbReference type="EMBL" id="LN857006">
    <property type="protein sequence ID" value="CDP99144.1"/>
    <property type="molecule type" value="Genomic_DNA"/>
</dbReference>
<name>A0A0J9Y0H0_BRUMA</name>
<dbReference type="WormBase" id="Bm14255">
    <property type="protein sequence ID" value="BM39670"/>
    <property type="gene ID" value="WBGene00234516"/>
</dbReference>
<protein>
    <submittedName>
        <fullName evidence="1">Bm14255</fullName>
    </submittedName>
</protein>
<sequence length="46" mass="5344">MKGPPYLSRTHPISVCFDWHIYQNITSNNKALCLDLKSFQRSCKAM</sequence>
<proteinExistence type="predicted"/>
<reference evidence="1" key="2">
    <citation type="submission" date="2012-12" db="EMBL/GenBank/DDBJ databases">
        <authorList>
            <person name="Gao Y.W."/>
            <person name="Fan S.T."/>
            <person name="Sun H.T."/>
            <person name="Wang Z."/>
            <person name="Gao X.L."/>
            <person name="Li Y.G."/>
            <person name="Wang T.C."/>
            <person name="Zhang K."/>
            <person name="Xu W.W."/>
            <person name="Yu Z.J."/>
            <person name="Xia X.Z."/>
        </authorList>
    </citation>
    <scope>NUCLEOTIDE SEQUENCE</scope>
    <source>
        <strain evidence="1">FR3</strain>
    </source>
</reference>
<gene>
    <name evidence="1 2" type="ORF">Bm14255</name>
    <name evidence="1" type="ORF">BM_Bm14255</name>
</gene>
<evidence type="ECO:0000313" key="2">
    <source>
        <dbReference type="WormBase" id="Bm14255"/>
    </source>
</evidence>